<keyword evidence="11" id="KW-1185">Reference proteome</keyword>
<keyword evidence="4 7" id="KW-0238">DNA-binding</keyword>
<dbReference type="GO" id="GO:0000976">
    <property type="term" value="F:transcription cis-regulatory region binding"/>
    <property type="evidence" value="ECO:0007669"/>
    <property type="project" value="TreeGrafter"/>
</dbReference>
<organism evidence="10 11">
    <name type="scientific">Desulfuromonas soudanensis</name>
    <dbReference type="NCBI Taxonomy" id="1603606"/>
    <lineage>
        <taxon>Bacteria</taxon>
        <taxon>Pseudomonadati</taxon>
        <taxon>Thermodesulfobacteriota</taxon>
        <taxon>Desulfuromonadia</taxon>
        <taxon>Desulfuromonadales</taxon>
        <taxon>Desulfuromonadaceae</taxon>
        <taxon>Desulfuromonas</taxon>
    </lineage>
</organism>
<dbReference type="PANTHER" id="PTHR48111">
    <property type="entry name" value="REGULATOR OF RPOS"/>
    <property type="match status" value="1"/>
</dbReference>
<evidence type="ECO:0000256" key="3">
    <source>
        <dbReference type="ARBA" id="ARBA00023015"/>
    </source>
</evidence>
<dbReference type="SMART" id="SM00448">
    <property type="entry name" value="REC"/>
    <property type="match status" value="1"/>
</dbReference>
<dbReference type="CDD" id="cd00383">
    <property type="entry name" value="trans_reg_C"/>
    <property type="match status" value="1"/>
</dbReference>
<dbReference type="GO" id="GO:0032993">
    <property type="term" value="C:protein-DNA complex"/>
    <property type="evidence" value="ECO:0007669"/>
    <property type="project" value="TreeGrafter"/>
</dbReference>
<evidence type="ECO:0000313" key="10">
    <source>
        <dbReference type="EMBL" id="ALC18190.1"/>
    </source>
</evidence>
<feature type="modified residue" description="4-aspartylphosphate" evidence="6">
    <location>
        <position position="54"/>
    </location>
</feature>
<dbReference type="InterPro" id="IPR036388">
    <property type="entry name" value="WH-like_DNA-bd_sf"/>
</dbReference>
<dbReference type="OrthoDB" id="9793321at2"/>
<dbReference type="InterPro" id="IPR011006">
    <property type="entry name" value="CheY-like_superfamily"/>
</dbReference>
<dbReference type="PANTHER" id="PTHR48111:SF4">
    <property type="entry name" value="DNA-BINDING DUAL TRANSCRIPTIONAL REGULATOR OMPR"/>
    <property type="match status" value="1"/>
</dbReference>
<evidence type="ECO:0000256" key="7">
    <source>
        <dbReference type="PROSITE-ProRule" id="PRU01091"/>
    </source>
</evidence>
<dbReference type="InterPro" id="IPR039420">
    <property type="entry name" value="WalR-like"/>
</dbReference>
<dbReference type="InterPro" id="IPR016032">
    <property type="entry name" value="Sig_transdc_resp-reg_C-effctor"/>
</dbReference>
<dbReference type="Proteomes" id="UP000057158">
    <property type="component" value="Chromosome"/>
</dbReference>
<dbReference type="Gene3D" id="6.10.250.690">
    <property type="match status" value="1"/>
</dbReference>
<keyword evidence="3" id="KW-0805">Transcription regulation</keyword>
<keyword evidence="1 6" id="KW-0597">Phosphoprotein</keyword>
<evidence type="ECO:0000256" key="6">
    <source>
        <dbReference type="PROSITE-ProRule" id="PRU00169"/>
    </source>
</evidence>
<feature type="domain" description="OmpR/PhoB-type" evidence="9">
    <location>
        <begin position="134"/>
        <end position="230"/>
    </location>
</feature>
<name>A0A0M4D3U7_9BACT</name>
<evidence type="ECO:0000256" key="2">
    <source>
        <dbReference type="ARBA" id="ARBA00023012"/>
    </source>
</evidence>
<feature type="domain" description="Response regulatory" evidence="8">
    <location>
        <begin position="5"/>
        <end position="121"/>
    </location>
</feature>
<dbReference type="Gene3D" id="3.40.50.2300">
    <property type="match status" value="1"/>
</dbReference>
<dbReference type="Gene3D" id="1.10.10.10">
    <property type="entry name" value="Winged helix-like DNA-binding domain superfamily/Winged helix DNA-binding domain"/>
    <property type="match status" value="1"/>
</dbReference>
<protein>
    <submittedName>
        <fullName evidence="10">ArsR family transcriptional regulator</fullName>
    </submittedName>
</protein>
<keyword evidence="5" id="KW-0804">Transcription</keyword>
<dbReference type="PATRIC" id="fig|1603606.3.peg.3734"/>
<dbReference type="InterPro" id="IPR001789">
    <property type="entry name" value="Sig_transdc_resp-reg_receiver"/>
</dbReference>
<sequence length="230" mass="25580">MGKEHILVIEDEEDILAVVHYNLSRQGYRVSCAANGEEGLRAARLQRPDLILLDLMLPGMDGLSVCRELKRDAATEGVPVVMLTARGEESDIVTGLELGADDYLTKPFSPKVLIARLRAVLRRHEREAPPAEGEAPLLLDGLTIHPGRNEVLVDGVPVELTFTEFRVLYFLASRPGWVFTRYQIVNAVRGDDYAVTDRAVDVQIVGLRKKLGPHGARIETVRGVGYRFRE</sequence>
<dbReference type="GO" id="GO:0006355">
    <property type="term" value="P:regulation of DNA-templated transcription"/>
    <property type="evidence" value="ECO:0007669"/>
    <property type="project" value="InterPro"/>
</dbReference>
<dbReference type="SUPFAM" id="SSF46894">
    <property type="entry name" value="C-terminal effector domain of the bipartite response regulators"/>
    <property type="match status" value="1"/>
</dbReference>
<dbReference type="Pfam" id="PF00486">
    <property type="entry name" value="Trans_reg_C"/>
    <property type="match status" value="1"/>
</dbReference>
<evidence type="ECO:0000259" key="8">
    <source>
        <dbReference type="PROSITE" id="PS50110"/>
    </source>
</evidence>
<dbReference type="GO" id="GO:0000156">
    <property type="term" value="F:phosphorelay response regulator activity"/>
    <property type="evidence" value="ECO:0007669"/>
    <property type="project" value="TreeGrafter"/>
</dbReference>
<dbReference type="STRING" id="1603606.DSOUD_3475"/>
<gene>
    <name evidence="10" type="primary">phoB</name>
    <name evidence="10" type="ORF">DSOUD_3475</name>
</gene>
<dbReference type="PROSITE" id="PS51755">
    <property type="entry name" value="OMPR_PHOB"/>
    <property type="match status" value="1"/>
</dbReference>
<dbReference type="EMBL" id="CP010802">
    <property type="protein sequence ID" value="ALC18190.1"/>
    <property type="molecule type" value="Genomic_DNA"/>
</dbReference>
<dbReference type="PROSITE" id="PS50110">
    <property type="entry name" value="RESPONSE_REGULATORY"/>
    <property type="match status" value="1"/>
</dbReference>
<accession>A0A0M4D3U7</accession>
<proteinExistence type="predicted"/>
<dbReference type="KEGG" id="des:DSOUD_3475"/>
<dbReference type="AlphaFoldDB" id="A0A0M4D3U7"/>
<keyword evidence="2" id="KW-0902">Two-component regulatory system</keyword>
<dbReference type="FunFam" id="3.40.50.2300:FF:000001">
    <property type="entry name" value="DNA-binding response regulator PhoB"/>
    <property type="match status" value="1"/>
</dbReference>
<dbReference type="InterPro" id="IPR001867">
    <property type="entry name" value="OmpR/PhoB-type_DNA-bd"/>
</dbReference>
<dbReference type="SMART" id="SM00862">
    <property type="entry name" value="Trans_reg_C"/>
    <property type="match status" value="1"/>
</dbReference>
<dbReference type="SUPFAM" id="SSF52172">
    <property type="entry name" value="CheY-like"/>
    <property type="match status" value="1"/>
</dbReference>
<dbReference type="RefSeq" id="WP_053552129.1">
    <property type="nucleotide sequence ID" value="NZ_CP010802.1"/>
</dbReference>
<evidence type="ECO:0000256" key="1">
    <source>
        <dbReference type="ARBA" id="ARBA00022553"/>
    </source>
</evidence>
<evidence type="ECO:0000256" key="5">
    <source>
        <dbReference type="ARBA" id="ARBA00023163"/>
    </source>
</evidence>
<dbReference type="GO" id="GO:0005829">
    <property type="term" value="C:cytosol"/>
    <property type="evidence" value="ECO:0007669"/>
    <property type="project" value="TreeGrafter"/>
</dbReference>
<evidence type="ECO:0000256" key="4">
    <source>
        <dbReference type="ARBA" id="ARBA00023125"/>
    </source>
</evidence>
<reference evidence="10 11" key="1">
    <citation type="submission" date="2015-07" db="EMBL/GenBank/DDBJ databases">
        <title>Isolation and Genomic Characterization of a Novel Halophilic Metal-Reducing Deltaproteobacterium from the Deep Subsurface.</title>
        <authorList>
            <person name="Badalamenti J.P."/>
            <person name="Summers Z.M."/>
            <person name="Gralnick J.A."/>
            <person name="Bond D.R."/>
        </authorList>
    </citation>
    <scope>NUCLEOTIDE SEQUENCE [LARGE SCALE GENOMIC DNA]</scope>
    <source>
        <strain evidence="10 11">WTL</strain>
    </source>
</reference>
<evidence type="ECO:0000259" key="9">
    <source>
        <dbReference type="PROSITE" id="PS51755"/>
    </source>
</evidence>
<evidence type="ECO:0000313" key="11">
    <source>
        <dbReference type="Proteomes" id="UP000057158"/>
    </source>
</evidence>
<feature type="DNA-binding region" description="OmpR/PhoB-type" evidence="7">
    <location>
        <begin position="134"/>
        <end position="230"/>
    </location>
</feature>
<dbReference type="Pfam" id="PF00072">
    <property type="entry name" value="Response_reg"/>
    <property type="match status" value="1"/>
</dbReference>